<dbReference type="NCBIfam" id="TIGR01498">
    <property type="entry name" value="folK"/>
    <property type="match status" value="1"/>
</dbReference>
<keyword evidence="10" id="KW-0418">Kinase</keyword>
<dbReference type="InterPro" id="IPR011005">
    <property type="entry name" value="Dihydropteroate_synth-like_sf"/>
</dbReference>
<keyword evidence="11" id="KW-0067">ATP-binding</keyword>
<dbReference type="Proteomes" id="UP001492380">
    <property type="component" value="Unassembled WGS sequence"/>
</dbReference>
<accession>A0ABR1YB34</accession>
<evidence type="ECO:0000256" key="7">
    <source>
        <dbReference type="ARBA" id="ARBA00022679"/>
    </source>
</evidence>
<evidence type="ECO:0000256" key="12">
    <source>
        <dbReference type="ARBA" id="ARBA00022842"/>
    </source>
</evidence>
<evidence type="ECO:0000313" key="16">
    <source>
        <dbReference type="EMBL" id="KAK8223650.1"/>
    </source>
</evidence>
<keyword evidence="12" id="KW-0460">Magnesium</keyword>
<organism evidence="16 17">
    <name type="scientific">Phyllosticta capitalensis</name>
    <dbReference type="NCBI Taxonomy" id="121624"/>
    <lineage>
        <taxon>Eukaryota</taxon>
        <taxon>Fungi</taxon>
        <taxon>Dikarya</taxon>
        <taxon>Ascomycota</taxon>
        <taxon>Pezizomycotina</taxon>
        <taxon>Dothideomycetes</taxon>
        <taxon>Dothideomycetes incertae sedis</taxon>
        <taxon>Botryosphaeriales</taxon>
        <taxon>Phyllostictaceae</taxon>
        <taxon>Phyllosticta</taxon>
    </lineage>
</organism>
<evidence type="ECO:0000256" key="8">
    <source>
        <dbReference type="ARBA" id="ARBA00022723"/>
    </source>
</evidence>
<dbReference type="PANTHER" id="PTHR20941:SF1">
    <property type="entry name" value="FOLIC ACID SYNTHESIS PROTEIN FOL1"/>
    <property type="match status" value="1"/>
</dbReference>
<protein>
    <submittedName>
        <fullName evidence="16">Dihydropteroate synthase-like protein</fullName>
    </submittedName>
</protein>
<evidence type="ECO:0000313" key="17">
    <source>
        <dbReference type="Proteomes" id="UP001492380"/>
    </source>
</evidence>
<dbReference type="Gene3D" id="3.20.20.20">
    <property type="entry name" value="Dihydropteroate synthase-like"/>
    <property type="match status" value="1"/>
</dbReference>
<evidence type="ECO:0000256" key="13">
    <source>
        <dbReference type="ARBA" id="ARBA00022909"/>
    </source>
</evidence>
<dbReference type="CDD" id="cd00483">
    <property type="entry name" value="HPPK"/>
    <property type="match status" value="1"/>
</dbReference>
<dbReference type="InterPro" id="IPR045031">
    <property type="entry name" value="DHP_synth-like"/>
</dbReference>
<dbReference type="NCBIfam" id="TIGR01496">
    <property type="entry name" value="DHPS"/>
    <property type="match status" value="1"/>
</dbReference>
<dbReference type="PROSITE" id="PS50972">
    <property type="entry name" value="PTERIN_BINDING"/>
    <property type="match status" value="1"/>
</dbReference>
<name>A0ABR1YB34_9PEZI</name>
<dbReference type="SUPFAM" id="SSF55083">
    <property type="entry name" value="6-hydroxymethyl-7,8-dihydropterin pyrophosphokinase, HPPK"/>
    <property type="match status" value="1"/>
</dbReference>
<dbReference type="EMBL" id="JBBWRZ010000013">
    <property type="protein sequence ID" value="KAK8223650.1"/>
    <property type="molecule type" value="Genomic_DNA"/>
</dbReference>
<comment type="caution">
    <text evidence="16">The sequence shown here is derived from an EMBL/GenBank/DDBJ whole genome shotgun (WGS) entry which is preliminary data.</text>
</comment>
<dbReference type="InterPro" id="IPR035907">
    <property type="entry name" value="Hppk_sf"/>
</dbReference>
<dbReference type="Pfam" id="PF01288">
    <property type="entry name" value="HPPK"/>
    <property type="match status" value="1"/>
</dbReference>
<evidence type="ECO:0000259" key="15">
    <source>
        <dbReference type="PROSITE" id="PS50972"/>
    </source>
</evidence>
<feature type="domain" description="Pterin-binding" evidence="15">
    <location>
        <begin position="265"/>
        <end position="549"/>
    </location>
</feature>
<keyword evidence="9" id="KW-0547">Nucleotide-binding</keyword>
<dbReference type="InterPro" id="IPR000550">
    <property type="entry name" value="Hppk"/>
</dbReference>
<keyword evidence="14" id="KW-0511">Multifunctional enzyme</keyword>
<evidence type="ECO:0000256" key="10">
    <source>
        <dbReference type="ARBA" id="ARBA00022777"/>
    </source>
</evidence>
<dbReference type="PROSITE" id="PS00794">
    <property type="entry name" value="HPPK"/>
    <property type="match status" value="1"/>
</dbReference>
<dbReference type="Pfam" id="PF00809">
    <property type="entry name" value="Pterin_bind"/>
    <property type="match status" value="1"/>
</dbReference>
<keyword evidence="7" id="KW-0808">Transferase</keyword>
<evidence type="ECO:0000256" key="3">
    <source>
        <dbReference type="ARBA" id="ARBA00001946"/>
    </source>
</evidence>
<keyword evidence="8" id="KW-0479">Metal-binding</keyword>
<evidence type="ECO:0000256" key="2">
    <source>
        <dbReference type="ARBA" id="ARBA00000198"/>
    </source>
</evidence>
<evidence type="ECO:0000256" key="6">
    <source>
        <dbReference type="ARBA" id="ARBA00009951"/>
    </source>
</evidence>
<dbReference type="Gene3D" id="3.30.70.560">
    <property type="entry name" value="7,8-Dihydro-6-hydroxymethylpterin-pyrophosphokinase HPPK"/>
    <property type="match status" value="1"/>
</dbReference>
<comment type="similarity">
    <text evidence="6">In the C-terminal section; belongs to the DHPS family.</text>
</comment>
<comment type="catalytic activity">
    <reaction evidence="1">
        <text>(7,8-dihydropterin-6-yl)methyl diphosphate + 4-aminobenzoate = 7,8-dihydropteroate + diphosphate</text>
        <dbReference type="Rhea" id="RHEA:19949"/>
        <dbReference type="ChEBI" id="CHEBI:17836"/>
        <dbReference type="ChEBI" id="CHEBI:17839"/>
        <dbReference type="ChEBI" id="CHEBI:33019"/>
        <dbReference type="ChEBI" id="CHEBI:72950"/>
        <dbReference type="EC" id="2.5.1.15"/>
    </reaction>
</comment>
<comment type="cofactor">
    <cofactor evidence="3">
        <name>Mg(2+)</name>
        <dbReference type="ChEBI" id="CHEBI:18420"/>
    </cofactor>
</comment>
<dbReference type="PANTHER" id="PTHR20941">
    <property type="entry name" value="FOLATE SYNTHESIS PROTEINS"/>
    <property type="match status" value="1"/>
</dbReference>
<evidence type="ECO:0000256" key="14">
    <source>
        <dbReference type="ARBA" id="ARBA00023268"/>
    </source>
</evidence>
<reference evidence="16 17" key="1">
    <citation type="submission" date="2024-04" db="EMBL/GenBank/DDBJ databases">
        <title>Phyllosticta paracitricarpa is synonymous to the EU quarantine fungus P. citricarpa based on phylogenomic analyses.</title>
        <authorList>
            <consortium name="Lawrence Berkeley National Laboratory"/>
            <person name="Van Ingen-Buijs V.A."/>
            <person name="Van Westerhoven A.C."/>
            <person name="Haridas S."/>
            <person name="Skiadas P."/>
            <person name="Martin F."/>
            <person name="Groenewald J.Z."/>
            <person name="Crous P.W."/>
            <person name="Seidl M.F."/>
        </authorList>
    </citation>
    <scope>NUCLEOTIDE SEQUENCE [LARGE SCALE GENOMIC DNA]</scope>
    <source>
        <strain evidence="16 17">CBS 123374</strain>
    </source>
</reference>
<dbReference type="InterPro" id="IPR006390">
    <property type="entry name" value="DHP_synth_dom"/>
</dbReference>
<dbReference type="SUPFAM" id="SSF51717">
    <property type="entry name" value="Dihydropteroate synthetase-like"/>
    <property type="match status" value="1"/>
</dbReference>
<evidence type="ECO:0000256" key="4">
    <source>
        <dbReference type="ARBA" id="ARBA00004763"/>
    </source>
</evidence>
<evidence type="ECO:0000256" key="1">
    <source>
        <dbReference type="ARBA" id="ARBA00000012"/>
    </source>
</evidence>
<keyword evidence="13" id="KW-0289">Folate biosynthesis</keyword>
<sequence length="557" mass="61464">MSARQCLRFTHRPLHRAFSLSARQTPRLHGLHAGRNLDLSSRPRSLKVTLRNLSCASRLRSDVVENGEFDFAEEPVSSSRPGQTLKKAFIALGSNMGDRIAMIEKACRAMERAGDIRILRTSSLWETAPMYVKDQDSFVNGACEIETTLEPIPLLDRLQEIEKELDRKKTIDKGPRTIDLDILLYEDQRIDEPRLTVPHPLMLEREFVLRPLCQMIPNHIYPLPDDGANTLSEHLEMLPASSEAISTMTPLSPTLPPIMALRKDRKTLGMAIINLTLDSFSDGGTFSKARSDGKPPKAPKKRDQFVLNKEAVVELAGNLMAAGCSILDLGGQSTRPNAPDIDPKAEWKRVKSAIELIRLLPSSGGIAISIDTYRASVAESAIEAGAHIVNDVSAGTMDPLMLSTVAKLGCTYCLMHMRGTPQTMGDMTDYPDGIVAGVAEELKERIRAAEAAGIKRWRIILDPGFGFAKTVEQNVELLRRFGELRAWPGLEGFAWLVGASRKSFVGKIARVSKADRRDGPTIITTAAAIQQGADIIRLHHQPSIMAPIRAADAIWRY</sequence>
<evidence type="ECO:0000256" key="5">
    <source>
        <dbReference type="ARBA" id="ARBA00005051"/>
    </source>
</evidence>
<keyword evidence="17" id="KW-1185">Reference proteome</keyword>
<comment type="catalytic activity">
    <reaction evidence="2">
        <text>6-hydroxymethyl-7,8-dihydropterin + ATP = (7,8-dihydropterin-6-yl)methyl diphosphate + AMP + H(+)</text>
        <dbReference type="Rhea" id="RHEA:11412"/>
        <dbReference type="ChEBI" id="CHEBI:15378"/>
        <dbReference type="ChEBI" id="CHEBI:30616"/>
        <dbReference type="ChEBI" id="CHEBI:44841"/>
        <dbReference type="ChEBI" id="CHEBI:72950"/>
        <dbReference type="ChEBI" id="CHEBI:456215"/>
        <dbReference type="EC" id="2.7.6.3"/>
    </reaction>
</comment>
<comment type="pathway">
    <text evidence="4">Cofactor biosynthesis; tetrahydrofolate biosynthesis; 7,8-dihydrofolate from 2-amino-4-hydroxy-6-hydroxymethyl-7,8-dihydropteridine diphosphate and 4-aminobenzoate: step 1/2.</text>
</comment>
<comment type="pathway">
    <text evidence="5">Cofactor biosynthesis; tetrahydrofolate biosynthesis; 2-amino-4-hydroxy-6-hydroxymethyl-7,8-dihydropteridine diphosphate from 7,8-dihydroneopterin triphosphate: step 4/4.</text>
</comment>
<dbReference type="CDD" id="cd00739">
    <property type="entry name" value="DHPS"/>
    <property type="match status" value="1"/>
</dbReference>
<proteinExistence type="inferred from homology"/>
<dbReference type="InterPro" id="IPR000489">
    <property type="entry name" value="Pterin-binding_dom"/>
</dbReference>
<evidence type="ECO:0000256" key="9">
    <source>
        <dbReference type="ARBA" id="ARBA00022741"/>
    </source>
</evidence>
<evidence type="ECO:0000256" key="11">
    <source>
        <dbReference type="ARBA" id="ARBA00022840"/>
    </source>
</evidence>
<gene>
    <name evidence="16" type="ORF">HDK90DRAFT_459997</name>
</gene>